<name>A0A2N1PL73_9BACT</name>
<gene>
    <name evidence="2" type="ORF">CVV64_16225</name>
</gene>
<proteinExistence type="predicted"/>
<organism evidence="2 3">
    <name type="scientific">Candidatus Wallbacteria bacterium HGW-Wallbacteria-1</name>
    <dbReference type="NCBI Taxonomy" id="2013854"/>
    <lineage>
        <taxon>Bacteria</taxon>
        <taxon>Candidatus Walliibacteriota</taxon>
    </lineage>
</organism>
<keyword evidence="1" id="KW-1133">Transmembrane helix</keyword>
<dbReference type="EMBL" id="PGXC01000027">
    <property type="protein sequence ID" value="PKK89032.1"/>
    <property type="molecule type" value="Genomic_DNA"/>
</dbReference>
<protein>
    <submittedName>
        <fullName evidence="2">Uncharacterized protein</fullName>
    </submittedName>
</protein>
<evidence type="ECO:0000256" key="1">
    <source>
        <dbReference type="SAM" id="Phobius"/>
    </source>
</evidence>
<dbReference type="AlphaFoldDB" id="A0A2N1PL73"/>
<reference evidence="2 3" key="1">
    <citation type="journal article" date="2017" name="ISME J.">
        <title>Potential for microbial H2 and metal transformations associated with novel bacteria and archaea in deep terrestrial subsurface sediments.</title>
        <authorList>
            <person name="Hernsdorf A.W."/>
            <person name="Amano Y."/>
            <person name="Miyakawa K."/>
            <person name="Ise K."/>
            <person name="Suzuki Y."/>
            <person name="Anantharaman K."/>
            <person name="Probst A."/>
            <person name="Burstein D."/>
            <person name="Thomas B.C."/>
            <person name="Banfield J.F."/>
        </authorList>
    </citation>
    <scope>NUCLEOTIDE SEQUENCE [LARGE SCALE GENOMIC DNA]</scope>
    <source>
        <strain evidence="2">HGW-Wallbacteria-1</strain>
    </source>
</reference>
<keyword evidence="1" id="KW-0812">Transmembrane</keyword>
<sequence length="104" mass="11510">MAKRKIPYLSALKNFLVSTGVSLFIGVLLVLAGVFELCETAFEAYLGHNIVMAHAVIIFGFSQVMTAIVHILEGTENLVEIAEEKIIAEKEKKLEQKMDMIIEG</sequence>
<accession>A0A2N1PL73</accession>
<comment type="caution">
    <text evidence="2">The sequence shown here is derived from an EMBL/GenBank/DDBJ whole genome shotgun (WGS) entry which is preliminary data.</text>
</comment>
<feature type="transmembrane region" description="Helical" evidence="1">
    <location>
        <begin position="50"/>
        <end position="72"/>
    </location>
</feature>
<evidence type="ECO:0000313" key="3">
    <source>
        <dbReference type="Proteomes" id="UP000233256"/>
    </source>
</evidence>
<keyword evidence="1" id="KW-0472">Membrane</keyword>
<dbReference type="Proteomes" id="UP000233256">
    <property type="component" value="Unassembled WGS sequence"/>
</dbReference>
<evidence type="ECO:0000313" key="2">
    <source>
        <dbReference type="EMBL" id="PKK89032.1"/>
    </source>
</evidence>
<feature type="transmembrane region" description="Helical" evidence="1">
    <location>
        <begin position="12"/>
        <end position="35"/>
    </location>
</feature>